<organism evidence="1">
    <name type="scientific">Prunus dulcis</name>
    <name type="common">Almond</name>
    <name type="synonym">Amygdalus dulcis</name>
    <dbReference type="NCBI Taxonomy" id="3755"/>
    <lineage>
        <taxon>Eukaryota</taxon>
        <taxon>Viridiplantae</taxon>
        <taxon>Streptophyta</taxon>
        <taxon>Embryophyta</taxon>
        <taxon>Tracheophyta</taxon>
        <taxon>Spermatophyta</taxon>
        <taxon>Magnoliopsida</taxon>
        <taxon>eudicotyledons</taxon>
        <taxon>Gunneridae</taxon>
        <taxon>Pentapetalae</taxon>
        <taxon>rosids</taxon>
        <taxon>fabids</taxon>
        <taxon>Rosales</taxon>
        <taxon>Rosaceae</taxon>
        <taxon>Amygdaloideae</taxon>
        <taxon>Amygdaleae</taxon>
        <taxon>Prunus</taxon>
    </lineage>
</organism>
<gene>
    <name evidence="1" type="ORF">Prudu_000386</name>
</gene>
<proteinExistence type="predicted"/>
<protein>
    <submittedName>
        <fullName evidence="1">Phospholipase A 2A</fullName>
    </submittedName>
</protein>
<sequence length="74" mass="8182">MATCVGSDYAAFQSLWFIFNLNQNNVDWFDKRSRVTVLSIDGGGIRGIIPSILLAFLESKLQESPRDAAGFEIA</sequence>
<dbReference type="EMBL" id="AP019297">
    <property type="protein sequence ID" value="BBG92606.1"/>
    <property type="molecule type" value="Genomic_DNA"/>
</dbReference>
<name>A0A4Y1QL56_PRUDU</name>
<reference evidence="1" key="1">
    <citation type="journal article" date="2019" name="Science">
        <title>Mutation of a bHLH transcription factor allowed almond domestication.</title>
        <authorList>
            <person name="Sanchez-Perez R."/>
            <person name="Pavan S."/>
            <person name="Mazzeo R."/>
            <person name="Moldovan C."/>
            <person name="Aiese Cigliano R."/>
            <person name="Del Cueto J."/>
            <person name="Ricciardi F."/>
            <person name="Lotti C."/>
            <person name="Ricciardi L."/>
            <person name="Dicenta F."/>
            <person name="Lopez-Marques R.L."/>
            <person name="Lindberg Moller B."/>
        </authorList>
    </citation>
    <scope>NUCLEOTIDE SEQUENCE</scope>
</reference>
<dbReference type="Gene3D" id="3.40.1090.10">
    <property type="entry name" value="Cytosolic phospholipase A2 catalytic domain"/>
    <property type="match status" value="1"/>
</dbReference>
<dbReference type="AlphaFoldDB" id="A0A4Y1QL56"/>
<evidence type="ECO:0000313" key="1">
    <source>
        <dbReference type="EMBL" id="BBG92606.1"/>
    </source>
</evidence>
<accession>A0A4Y1QL56</accession>